<dbReference type="Pfam" id="PF05380">
    <property type="entry name" value="Peptidase_A17"/>
    <property type="match status" value="1"/>
</dbReference>
<evidence type="ECO:0008006" key="4">
    <source>
        <dbReference type="Google" id="ProtNLM"/>
    </source>
</evidence>
<gene>
    <name evidence="2" type="ORF">OUZ56_032700</name>
</gene>
<dbReference type="Proteomes" id="UP001234178">
    <property type="component" value="Unassembled WGS sequence"/>
</dbReference>
<feature type="region of interest" description="Disordered" evidence="1">
    <location>
        <begin position="180"/>
        <end position="220"/>
    </location>
</feature>
<sequence>MDRLPYGASCSQLVAIYTIRQIVQDAGLAEHIAIAVRERIYVDDFLRSAPTVVEALSEATSVKSALANADGLSELHVFCDASEEVYAAVIYIHNVYSDSRTIVRQGTLDNRLAPKKVISVPKLELNAALLGSRLAVAVQSAETVSTEGCVPETDVDVDPQYKKTLAVLLNECTNLFVTKDSDGSPDSANVGKNANYDVPKSVEEITNQSNTEDQLKSEYDYEHDLTEQNNIMEDMEGESSGSQSGATSTPPSVTVQTFDDMLGKYLSDVALDEYLINRNALPSETHHPNGTPKWEKIFALDRYVWWLTPSSVSTSFIQPDVFHGTAAAENNFVADTNRGPHTSGLDDQHQPQGANLCLMFYVY</sequence>
<dbReference type="PANTHER" id="PTHR47331:SF6">
    <property type="entry name" value="DOUBLECORTIN DOMAIN-CONTAINING PROTEIN"/>
    <property type="match status" value="1"/>
</dbReference>
<comment type="caution">
    <text evidence="2">The sequence shown here is derived from an EMBL/GenBank/DDBJ whole genome shotgun (WGS) entry which is preliminary data.</text>
</comment>
<dbReference type="EMBL" id="JAOYFB010000006">
    <property type="protein sequence ID" value="KAK4017388.1"/>
    <property type="molecule type" value="Genomic_DNA"/>
</dbReference>
<organism evidence="2 3">
    <name type="scientific">Daphnia magna</name>
    <dbReference type="NCBI Taxonomy" id="35525"/>
    <lineage>
        <taxon>Eukaryota</taxon>
        <taxon>Metazoa</taxon>
        <taxon>Ecdysozoa</taxon>
        <taxon>Arthropoda</taxon>
        <taxon>Crustacea</taxon>
        <taxon>Branchiopoda</taxon>
        <taxon>Diplostraca</taxon>
        <taxon>Cladocera</taxon>
        <taxon>Anomopoda</taxon>
        <taxon>Daphniidae</taxon>
        <taxon>Daphnia</taxon>
    </lineage>
</organism>
<keyword evidence="3" id="KW-1185">Reference proteome</keyword>
<dbReference type="PANTHER" id="PTHR47331">
    <property type="entry name" value="PHD-TYPE DOMAIN-CONTAINING PROTEIN"/>
    <property type="match status" value="1"/>
</dbReference>
<evidence type="ECO:0000313" key="3">
    <source>
        <dbReference type="Proteomes" id="UP001234178"/>
    </source>
</evidence>
<name>A0ABQ9ZWW3_9CRUS</name>
<dbReference type="InterPro" id="IPR008042">
    <property type="entry name" value="Retrotrans_Pao"/>
</dbReference>
<reference evidence="2 3" key="1">
    <citation type="journal article" date="2023" name="Nucleic Acids Res.">
        <title>The hologenome of Daphnia magna reveals possible DNA methylation and microbiome-mediated evolution of the host genome.</title>
        <authorList>
            <person name="Chaturvedi A."/>
            <person name="Li X."/>
            <person name="Dhandapani V."/>
            <person name="Marshall H."/>
            <person name="Kissane S."/>
            <person name="Cuenca-Cambronero M."/>
            <person name="Asole G."/>
            <person name="Calvet F."/>
            <person name="Ruiz-Romero M."/>
            <person name="Marangio P."/>
            <person name="Guigo R."/>
            <person name="Rago D."/>
            <person name="Mirbahai L."/>
            <person name="Eastwood N."/>
            <person name="Colbourne J.K."/>
            <person name="Zhou J."/>
            <person name="Mallon E."/>
            <person name="Orsini L."/>
        </authorList>
    </citation>
    <scope>NUCLEOTIDE SEQUENCE [LARGE SCALE GENOMIC DNA]</scope>
    <source>
        <strain evidence="2">LRV0_1</strain>
    </source>
</reference>
<evidence type="ECO:0000256" key="1">
    <source>
        <dbReference type="SAM" id="MobiDB-lite"/>
    </source>
</evidence>
<feature type="region of interest" description="Disordered" evidence="1">
    <location>
        <begin position="235"/>
        <end position="254"/>
    </location>
</feature>
<proteinExistence type="predicted"/>
<protein>
    <recommendedName>
        <fullName evidence="4">Reverse transcriptase/retrotransposon-derived protein RNase H-like domain-containing protein</fullName>
    </recommendedName>
</protein>
<accession>A0ABQ9ZWW3</accession>
<evidence type="ECO:0000313" key="2">
    <source>
        <dbReference type="EMBL" id="KAK4017388.1"/>
    </source>
</evidence>
<feature type="compositionally biased region" description="Polar residues" evidence="1">
    <location>
        <begin position="239"/>
        <end position="254"/>
    </location>
</feature>